<evidence type="ECO:0000259" key="2">
    <source>
        <dbReference type="PROSITE" id="PS50229"/>
    </source>
</evidence>
<evidence type="ECO:0000313" key="4">
    <source>
        <dbReference type="Proteomes" id="UP000663877"/>
    </source>
</evidence>
<evidence type="ECO:0000256" key="1">
    <source>
        <dbReference type="SAM" id="MobiDB-lite"/>
    </source>
</evidence>
<dbReference type="PROSITE" id="PS50229">
    <property type="entry name" value="WH1"/>
    <property type="match status" value="1"/>
</dbReference>
<dbReference type="InterPro" id="IPR033927">
    <property type="entry name" value="WASPfam_EVH1"/>
</dbReference>
<dbReference type="Pfam" id="PF00568">
    <property type="entry name" value="WH1"/>
    <property type="match status" value="1"/>
</dbReference>
<feature type="region of interest" description="Disordered" evidence="1">
    <location>
        <begin position="147"/>
        <end position="189"/>
    </location>
</feature>
<dbReference type="InterPro" id="IPR011993">
    <property type="entry name" value="PH-like_dom_sf"/>
</dbReference>
<feature type="compositionally biased region" description="Polar residues" evidence="1">
    <location>
        <begin position="345"/>
        <end position="364"/>
    </location>
</feature>
<dbReference type="SMART" id="SM00461">
    <property type="entry name" value="WH1"/>
    <property type="match status" value="1"/>
</dbReference>
<feature type="compositionally biased region" description="Low complexity" evidence="1">
    <location>
        <begin position="473"/>
        <end position="487"/>
    </location>
</feature>
<dbReference type="AlphaFoldDB" id="A0A814U5X3"/>
<name>A0A814U5X3_9BILA</name>
<feature type="region of interest" description="Disordered" evidence="1">
    <location>
        <begin position="1"/>
        <end position="35"/>
    </location>
</feature>
<feature type="compositionally biased region" description="Polar residues" evidence="1">
    <location>
        <begin position="308"/>
        <end position="319"/>
    </location>
</feature>
<dbReference type="SUPFAM" id="SSF50729">
    <property type="entry name" value="PH domain-like"/>
    <property type="match status" value="1"/>
</dbReference>
<sequence>MSALVQHNNTPHYPQTIMNSGDSGARQQRPTHNPSKNLESHELQCLFEILGHNRVTLATAVAQVLHGYNGTWRKQACGVFCFVKDYDNRSYCFRLYDLKSRQAIYEEVVPAVLRLEKAMDVFYTFDGSNCKIGINFVDRDEAQTFSHHFHSKQEDRQSKKEKKKTNPTAKLAPPNIQPPVSSPGVSTMMNGTKPPTNAIVQTHTPVVSVPVSTAKKPNIAKREGFLTLRKKKKEERPTISAPIQSTLVHVGHIGTKDSFFNDDSQKQLFEDVLSSLGISAEDKLYVREIINTDGGLQKLLAKPGASVRDTNNQGQQQMISGAPEIPPRSYPTIGRGNAGRAPHQDISTPSSTHNQPNSNRSQPLQGIFTPPPSQTQQPAPSIPPRPGPRAPDNTYPQTQAPPAPPPPPPPPPFFGASSNDQNRVHAPPAPPPPPPPPPPPAPPMPSNIMNPIQGSGGPPPPPPPPPPAPVLPSGPVTHPVSVPVVTPARGNLLDDIRNIGTSRLKQRTERPPLPEVTSVGDSSPGPQDTMALNILKILAERREKIVGPDAEDDDDTSDGEWSN</sequence>
<dbReference type="Gene3D" id="2.30.29.30">
    <property type="entry name" value="Pleckstrin-homology domain (PH domain)/Phosphotyrosine-binding domain (PTB)"/>
    <property type="match status" value="1"/>
</dbReference>
<feature type="region of interest" description="Disordered" evidence="1">
    <location>
        <begin position="541"/>
        <end position="563"/>
    </location>
</feature>
<feature type="compositionally biased region" description="Pro residues" evidence="1">
    <location>
        <begin position="399"/>
        <end position="413"/>
    </location>
</feature>
<organism evidence="3 4">
    <name type="scientific">Adineta steineri</name>
    <dbReference type="NCBI Taxonomy" id="433720"/>
    <lineage>
        <taxon>Eukaryota</taxon>
        <taxon>Metazoa</taxon>
        <taxon>Spiralia</taxon>
        <taxon>Gnathifera</taxon>
        <taxon>Rotifera</taxon>
        <taxon>Eurotatoria</taxon>
        <taxon>Bdelloidea</taxon>
        <taxon>Adinetida</taxon>
        <taxon>Adinetidae</taxon>
        <taxon>Adineta</taxon>
    </lineage>
</organism>
<feature type="domain" description="WH1" evidence="2">
    <location>
        <begin position="49"/>
        <end position="156"/>
    </location>
</feature>
<evidence type="ECO:0000313" key="3">
    <source>
        <dbReference type="EMBL" id="CAF1167641.1"/>
    </source>
</evidence>
<comment type="caution">
    <text evidence="3">The sequence shown here is derived from an EMBL/GenBank/DDBJ whole genome shotgun (WGS) entry which is preliminary data.</text>
</comment>
<accession>A0A814U5X3</accession>
<feature type="compositionally biased region" description="Pro residues" evidence="1">
    <location>
        <begin position="457"/>
        <end position="472"/>
    </location>
</feature>
<feature type="compositionally biased region" description="Pro residues" evidence="1">
    <location>
        <begin position="380"/>
        <end position="389"/>
    </location>
</feature>
<feature type="region of interest" description="Disordered" evidence="1">
    <location>
        <begin position="306"/>
        <end position="529"/>
    </location>
</feature>
<dbReference type="EMBL" id="CAJNOI010000186">
    <property type="protein sequence ID" value="CAF1167641.1"/>
    <property type="molecule type" value="Genomic_DNA"/>
</dbReference>
<dbReference type="Proteomes" id="UP000663877">
    <property type="component" value="Unassembled WGS sequence"/>
</dbReference>
<reference evidence="3" key="1">
    <citation type="submission" date="2021-02" db="EMBL/GenBank/DDBJ databases">
        <authorList>
            <person name="Nowell W R."/>
        </authorList>
    </citation>
    <scope>NUCLEOTIDE SEQUENCE</scope>
</reference>
<feature type="compositionally biased region" description="Pro residues" evidence="1">
    <location>
        <begin position="427"/>
        <end position="445"/>
    </location>
</feature>
<protein>
    <recommendedName>
        <fullName evidence="2">WH1 domain-containing protein</fullName>
    </recommendedName>
</protein>
<feature type="compositionally biased region" description="Acidic residues" evidence="1">
    <location>
        <begin position="549"/>
        <end position="563"/>
    </location>
</feature>
<proteinExistence type="predicted"/>
<dbReference type="InterPro" id="IPR000697">
    <property type="entry name" value="WH1/EVH1_dom"/>
</dbReference>
<gene>
    <name evidence="3" type="ORF">BJG266_LOCUS25010</name>
</gene>
<dbReference type="CDD" id="cd01205">
    <property type="entry name" value="EVH1_WASP-like"/>
    <property type="match status" value="1"/>
</dbReference>